<keyword evidence="4 12" id="KW-0732">Signal</keyword>
<keyword evidence="8 11" id="KW-0326">Glycosidase</keyword>
<comment type="caution">
    <text evidence="13">The sequence shown here is derived from an EMBL/GenBank/DDBJ whole genome shotgun (WGS) entry which is preliminary data.</text>
</comment>
<dbReference type="PANTHER" id="PTHR11742">
    <property type="entry name" value="MANNOSYL-OLIGOSACCHARIDE ALPHA-1,2-MANNOSIDASE-RELATED"/>
    <property type="match status" value="1"/>
</dbReference>
<keyword evidence="5 11" id="KW-0378">Hydrolase</keyword>
<evidence type="ECO:0000256" key="10">
    <source>
        <dbReference type="ARBA" id="ARBA00048605"/>
    </source>
</evidence>
<dbReference type="Gene3D" id="1.50.10.10">
    <property type="match status" value="1"/>
</dbReference>
<evidence type="ECO:0000256" key="5">
    <source>
        <dbReference type="ARBA" id="ARBA00022801"/>
    </source>
</evidence>
<evidence type="ECO:0000256" key="1">
    <source>
        <dbReference type="ARBA" id="ARBA00001913"/>
    </source>
</evidence>
<evidence type="ECO:0000256" key="8">
    <source>
        <dbReference type="ARBA" id="ARBA00023295"/>
    </source>
</evidence>
<dbReference type="InterPro" id="IPR050749">
    <property type="entry name" value="Glycosyl_Hydrolase_47"/>
</dbReference>
<name>A0ABR0S7H4_9HYPO</name>
<comment type="similarity">
    <text evidence="3 11">Belongs to the glycosyl hydrolase 47 family.</text>
</comment>
<evidence type="ECO:0000256" key="12">
    <source>
        <dbReference type="SAM" id="SignalP"/>
    </source>
</evidence>
<evidence type="ECO:0000256" key="9">
    <source>
        <dbReference type="ARBA" id="ARBA00047669"/>
    </source>
</evidence>
<keyword evidence="6" id="KW-1015">Disulfide bond</keyword>
<dbReference type="SUPFAM" id="SSF48225">
    <property type="entry name" value="Seven-hairpin glycosidases"/>
    <property type="match status" value="1"/>
</dbReference>
<protein>
    <recommendedName>
        <fullName evidence="11">alpha-1,2-Mannosidase</fullName>
        <ecNumber evidence="11">3.2.1.-</ecNumber>
    </recommendedName>
</protein>
<dbReference type="Proteomes" id="UP001338125">
    <property type="component" value="Unassembled WGS sequence"/>
</dbReference>
<keyword evidence="7" id="KW-0325">Glycoprotein</keyword>
<feature type="signal peptide" evidence="12">
    <location>
        <begin position="1"/>
        <end position="20"/>
    </location>
</feature>
<evidence type="ECO:0000313" key="14">
    <source>
        <dbReference type="Proteomes" id="UP001338125"/>
    </source>
</evidence>
<feature type="chain" id="PRO_5046222894" description="alpha-1,2-Mannosidase" evidence="12">
    <location>
        <begin position="21"/>
        <end position="519"/>
    </location>
</feature>
<dbReference type="EC" id="3.2.1.-" evidence="11"/>
<evidence type="ECO:0000256" key="4">
    <source>
        <dbReference type="ARBA" id="ARBA00022729"/>
    </source>
</evidence>
<proteinExistence type="inferred from homology"/>
<reference evidence="13 14" key="1">
    <citation type="submission" date="2024-01" db="EMBL/GenBank/DDBJ databases">
        <title>Complete genome of Cladobotryum mycophilum ATHUM6906.</title>
        <authorList>
            <person name="Christinaki A.C."/>
            <person name="Myridakis A.I."/>
            <person name="Kouvelis V.N."/>
        </authorList>
    </citation>
    <scope>NUCLEOTIDE SEQUENCE [LARGE SCALE GENOMIC DNA]</scope>
    <source>
        <strain evidence="13 14">ATHUM6906</strain>
    </source>
</reference>
<dbReference type="InterPro" id="IPR012341">
    <property type="entry name" value="6hp_glycosidase-like_sf"/>
</dbReference>
<evidence type="ECO:0000256" key="2">
    <source>
        <dbReference type="ARBA" id="ARBA00004922"/>
    </source>
</evidence>
<evidence type="ECO:0000256" key="11">
    <source>
        <dbReference type="RuleBase" id="RU361193"/>
    </source>
</evidence>
<comment type="pathway">
    <text evidence="2">Protein modification; protein glycosylation.</text>
</comment>
<organism evidence="13 14">
    <name type="scientific">Cladobotryum mycophilum</name>
    <dbReference type="NCBI Taxonomy" id="491253"/>
    <lineage>
        <taxon>Eukaryota</taxon>
        <taxon>Fungi</taxon>
        <taxon>Dikarya</taxon>
        <taxon>Ascomycota</taxon>
        <taxon>Pezizomycotina</taxon>
        <taxon>Sordariomycetes</taxon>
        <taxon>Hypocreomycetidae</taxon>
        <taxon>Hypocreales</taxon>
        <taxon>Hypocreaceae</taxon>
        <taxon>Cladobotryum</taxon>
    </lineage>
</organism>
<evidence type="ECO:0000313" key="13">
    <source>
        <dbReference type="EMBL" id="KAK5987782.1"/>
    </source>
</evidence>
<dbReference type="InterPro" id="IPR001382">
    <property type="entry name" value="Glyco_hydro_47"/>
</dbReference>
<comment type="catalytic activity">
    <reaction evidence="10">
        <text>N(4)-(alpha-D-Man-(1-&gt;2)-alpha-D-Man-(1-&gt;2)-alpha-D-Man-(1-&gt;3)-[alpha-D-Man-(1-&gt;2)-alpha-D-Man-(1-&gt;3)-[alpha-D-Man-(1-&gt;2)-alpha-D-Man-(1-&gt;6)]-alpha-D-Man-(1-&gt;6)]-beta-D-Man-(1-&gt;4)-beta-D-GlcNAc-(1-&gt;4)-beta-D-GlcNAc)-L-asparaginyl-[protein] (N-glucan mannose isomer 9A1,2,3B1,2,3) + 4 H2O = N(4)-(alpha-D-Man-(1-&gt;3)-[alpha-D-Man-(1-&gt;3)-[alpha-D-Man-(1-&gt;6)]-alpha-D-Man-(1-&gt;6)]-beta-D-Man-(1-&gt;4)-beta-D-GlcNAc-(1-&gt;4)-beta-D-GlcNAc)-L-asparaginyl-[protein] (N-glucan mannose isomer 5A1,2) + 4 beta-D-mannose</text>
        <dbReference type="Rhea" id="RHEA:56008"/>
        <dbReference type="Rhea" id="RHEA-COMP:14356"/>
        <dbReference type="Rhea" id="RHEA-COMP:14367"/>
        <dbReference type="ChEBI" id="CHEBI:15377"/>
        <dbReference type="ChEBI" id="CHEBI:28563"/>
        <dbReference type="ChEBI" id="CHEBI:59087"/>
        <dbReference type="ChEBI" id="CHEBI:139493"/>
        <dbReference type="EC" id="3.2.1.113"/>
    </reaction>
</comment>
<comment type="catalytic activity">
    <reaction evidence="9">
        <text>N(4)-(alpha-D-Man-(1-&gt;2)-alpha-D-Man-(1-&gt;2)-alpha-D-Man-(1-&gt;3)-[alpha-D-Man-(1-&gt;3)-[alpha-D-Man-(1-&gt;2)-alpha-D-Man-(1-&gt;6)]-alpha-D-Man-(1-&gt;6)]-beta-D-Man-(1-&gt;4)-beta-D-GlcNAc-(1-&gt;4)-beta-D-GlcNAc)-L-asparaginyl-[protein] (N-glucan mannose isomer 8A1,2,3B1,3) + 3 H2O = N(4)-(alpha-D-Man-(1-&gt;3)-[alpha-D-Man-(1-&gt;3)-[alpha-D-Man-(1-&gt;6)]-alpha-D-Man-(1-&gt;6)]-beta-D-Man-(1-&gt;4)-beta-D-GlcNAc-(1-&gt;4)-beta-D-GlcNAc)-L-asparaginyl-[protein] (N-glucan mannose isomer 5A1,2) + 3 beta-D-mannose</text>
        <dbReference type="Rhea" id="RHEA:56028"/>
        <dbReference type="Rhea" id="RHEA-COMP:14358"/>
        <dbReference type="Rhea" id="RHEA-COMP:14367"/>
        <dbReference type="ChEBI" id="CHEBI:15377"/>
        <dbReference type="ChEBI" id="CHEBI:28563"/>
        <dbReference type="ChEBI" id="CHEBI:59087"/>
        <dbReference type="ChEBI" id="CHEBI:60628"/>
        <dbReference type="EC" id="3.2.1.113"/>
    </reaction>
</comment>
<accession>A0ABR0S7H4</accession>
<evidence type="ECO:0000256" key="7">
    <source>
        <dbReference type="ARBA" id="ARBA00023180"/>
    </source>
</evidence>
<dbReference type="PRINTS" id="PR00747">
    <property type="entry name" value="GLYHDRLASE47"/>
</dbReference>
<gene>
    <name evidence="13" type="ORF">PT974_11915</name>
</gene>
<dbReference type="Pfam" id="PF01532">
    <property type="entry name" value="Glyco_hydro_47"/>
    <property type="match status" value="1"/>
</dbReference>
<comment type="cofactor">
    <cofactor evidence="1">
        <name>Ca(2+)</name>
        <dbReference type="ChEBI" id="CHEBI:29108"/>
    </cofactor>
</comment>
<dbReference type="InterPro" id="IPR036026">
    <property type="entry name" value="Seven-hairpin_glycosidases"/>
</dbReference>
<dbReference type="PANTHER" id="PTHR11742:SF101">
    <property type="entry name" value="MANNOSYL-OLIGOSACCHARIDE ALPHA-1,2-MANNOSIDASE 1B"/>
    <property type="match status" value="1"/>
</dbReference>
<dbReference type="EMBL" id="JAVFKD010000016">
    <property type="protein sequence ID" value="KAK5987782.1"/>
    <property type="molecule type" value="Genomic_DNA"/>
</dbReference>
<sequence length="519" mass="57131">MRFPTTGSILALSLAAPVFGYPRTGVEKRLAGDPQRAGAVRDTFRISWKGYYEHAFPNDNLHPVSNGNDNDRNGWGATAIDGLSTAIIMGEAATVNQILKFVPSINFNTTKSANDGVSVFETTIRYLGGLLAGYDLLTGPFAYLDIDHSLVKNLLTQAVNLAESLKVSFDTPSGIPDPTVYLNPTKRNSGSSNNNIAEIGTLVLEWTRLSDLTHNPLYAQLAQKGENHLLQPKGQPEAFPGLIGTFVSTKDGTFLDSSGGWSAYDDSYFEYLIKMYLYDPKAFKLYKDRWVLAADSTIKYLASHPTTRKDLTFLSSYNGKQTNPNSGHLASFAGGNFILGGILLGEQKYIDFGLNLAESYFETYKQSLVGIGPEGFRWVDAALPQGGNNPAPPANQADFYKKAGFWTTSGGYILRPETMESLYYSYRVTGDKKYQDMAWEGYLAINKTCRAGSAYSSINDVTKPNGGGFSDNMQSFWLAEALKYMYLIFADESPVQVQARGGNTFVFNTEAHPFRIRQV</sequence>
<keyword evidence="14" id="KW-1185">Reference proteome</keyword>
<evidence type="ECO:0000256" key="6">
    <source>
        <dbReference type="ARBA" id="ARBA00023157"/>
    </source>
</evidence>
<evidence type="ECO:0000256" key="3">
    <source>
        <dbReference type="ARBA" id="ARBA00007658"/>
    </source>
</evidence>